<reference evidence="2" key="1">
    <citation type="journal article" date="2021" name="Proc. Natl. Acad. Sci. U.S.A.">
        <title>Three genomes in the algal genus Volvox reveal the fate of a haploid sex-determining region after a transition to homothallism.</title>
        <authorList>
            <person name="Yamamoto K."/>
            <person name="Hamaji T."/>
            <person name="Kawai-Toyooka H."/>
            <person name="Matsuzaki R."/>
            <person name="Takahashi F."/>
            <person name="Nishimura Y."/>
            <person name="Kawachi M."/>
            <person name="Noguchi H."/>
            <person name="Minakuchi Y."/>
            <person name="Umen J.G."/>
            <person name="Toyoda A."/>
            <person name="Nozaki H."/>
        </authorList>
    </citation>
    <scope>NUCLEOTIDE SEQUENCE</scope>
    <source>
        <strain evidence="2">NIES-3785</strain>
    </source>
</reference>
<dbReference type="AlphaFoldDB" id="A0A8J4GIV5"/>
<sequence length="161" mass="17774">MKRIRLLCHLLIIASSVHHYFTEASDKSVLPAAVQRPFLALRDTVRAGSKDIQKFYEQTASISAVAYLLFGAAEPLSQASGSSNALLPYLTPIILRLYTSRPQRATSALSQQLYDLSWSLYGSSPSLRVITYGLPFTVLDKRLCIIIAVSLGSIFVCRHAQ</sequence>
<dbReference type="EMBL" id="BNCQ01000026">
    <property type="protein sequence ID" value="GIM08055.1"/>
    <property type="molecule type" value="Genomic_DNA"/>
</dbReference>
<feature type="signal peptide" evidence="1">
    <location>
        <begin position="1"/>
        <end position="19"/>
    </location>
</feature>
<evidence type="ECO:0000256" key="1">
    <source>
        <dbReference type="SAM" id="SignalP"/>
    </source>
</evidence>
<name>A0A8J4GIV5_9CHLO</name>
<feature type="chain" id="PRO_5035231988" evidence="1">
    <location>
        <begin position="20"/>
        <end position="161"/>
    </location>
</feature>
<organism evidence="2 3">
    <name type="scientific">Volvox reticuliferus</name>
    <dbReference type="NCBI Taxonomy" id="1737510"/>
    <lineage>
        <taxon>Eukaryota</taxon>
        <taxon>Viridiplantae</taxon>
        <taxon>Chlorophyta</taxon>
        <taxon>core chlorophytes</taxon>
        <taxon>Chlorophyceae</taxon>
        <taxon>CS clade</taxon>
        <taxon>Chlamydomonadales</taxon>
        <taxon>Volvocaceae</taxon>
        <taxon>Volvox</taxon>
    </lineage>
</organism>
<comment type="caution">
    <text evidence="2">The sequence shown here is derived from an EMBL/GenBank/DDBJ whole genome shotgun (WGS) entry which is preliminary data.</text>
</comment>
<evidence type="ECO:0000313" key="3">
    <source>
        <dbReference type="Proteomes" id="UP000722791"/>
    </source>
</evidence>
<dbReference type="Proteomes" id="UP000722791">
    <property type="component" value="Unassembled WGS sequence"/>
</dbReference>
<proteinExistence type="predicted"/>
<gene>
    <name evidence="2" type="ORF">Vretimale_12148</name>
</gene>
<accession>A0A8J4GIV5</accession>
<protein>
    <submittedName>
        <fullName evidence="2">Uncharacterized protein</fullName>
    </submittedName>
</protein>
<evidence type="ECO:0000313" key="2">
    <source>
        <dbReference type="EMBL" id="GIM08055.1"/>
    </source>
</evidence>
<keyword evidence="1" id="KW-0732">Signal</keyword>